<evidence type="ECO:0000256" key="8">
    <source>
        <dbReference type="ARBA" id="ARBA00022840"/>
    </source>
</evidence>
<gene>
    <name evidence="11 12" type="primary">aroK</name>
    <name evidence="12" type="ORF">HCU74_19005</name>
</gene>
<feature type="binding site" evidence="11">
    <location>
        <position position="60"/>
    </location>
    <ligand>
        <name>substrate</name>
    </ligand>
</feature>
<dbReference type="InterPro" id="IPR027417">
    <property type="entry name" value="P-loop_NTPase"/>
</dbReference>
<keyword evidence="8 11" id="KW-0067">ATP-binding</keyword>
<dbReference type="SUPFAM" id="SSF52540">
    <property type="entry name" value="P-loop containing nucleoside triphosphate hydrolases"/>
    <property type="match status" value="1"/>
</dbReference>
<dbReference type="NCBIfam" id="NF003456">
    <property type="entry name" value="PRK05057.1"/>
    <property type="match status" value="1"/>
</dbReference>
<evidence type="ECO:0000313" key="12">
    <source>
        <dbReference type="EMBL" id="NKI19500.1"/>
    </source>
</evidence>
<keyword evidence="7 11" id="KW-0418">Kinase</keyword>
<evidence type="ECO:0000256" key="10">
    <source>
        <dbReference type="ARBA" id="ARBA00048567"/>
    </source>
</evidence>
<dbReference type="EMBL" id="JAAWWK010000008">
    <property type="protein sequence ID" value="NKI19500.1"/>
    <property type="molecule type" value="Genomic_DNA"/>
</dbReference>
<comment type="subcellular location">
    <subcellularLocation>
        <location evidence="11">Cytoplasm</location>
    </subcellularLocation>
</comment>
<dbReference type="GO" id="GO:0004765">
    <property type="term" value="F:shikimate kinase activity"/>
    <property type="evidence" value="ECO:0007669"/>
    <property type="project" value="UniProtKB-EC"/>
</dbReference>
<feature type="binding site" evidence="11">
    <location>
        <position position="139"/>
    </location>
    <ligand>
        <name>substrate</name>
    </ligand>
</feature>
<evidence type="ECO:0000256" key="11">
    <source>
        <dbReference type="HAMAP-Rule" id="MF_00109"/>
    </source>
</evidence>
<comment type="pathway">
    <text evidence="1 11">Metabolic intermediate biosynthesis; chorismate biosynthesis; chorismate from D-erythrose 4-phosphate and phosphoenolpyruvate: step 5/7.</text>
</comment>
<comment type="similarity">
    <text evidence="2 11">Belongs to the shikimate kinase family.</text>
</comment>
<keyword evidence="11" id="KW-0963">Cytoplasm</keyword>
<dbReference type="PRINTS" id="PR01100">
    <property type="entry name" value="SHIKIMTKNASE"/>
</dbReference>
<evidence type="ECO:0000256" key="7">
    <source>
        <dbReference type="ARBA" id="ARBA00022777"/>
    </source>
</evidence>
<dbReference type="PANTHER" id="PTHR21087">
    <property type="entry name" value="SHIKIMATE KINASE"/>
    <property type="match status" value="1"/>
</dbReference>
<comment type="caution">
    <text evidence="12">The sequence shown here is derived from an EMBL/GenBank/DDBJ whole genome shotgun (WGS) entry which is preliminary data.</text>
</comment>
<dbReference type="Pfam" id="PF01202">
    <property type="entry name" value="SKI"/>
    <property type="match status" value="1"/>
</dbReference>
<name>A0ABX1GKK9_9GAMM</name>
<keyword evidence="4 11" id="KW-0028">Amino-acid biosynthesis</keyword>
<feature type="binding site" evidence="11">
    <location>
        <position position="36"/>
    </location>
    <ligand>
        <name>substrate</name>
    </ligand>
</feature>
<dbReference type="InterPro" id="IPR023000">
    <property type="entry name" value="Shikimate_kinase_CS"/>
</dbReference>
<reference evidence="12 13" key="1">
    <citation type="submission" date="2020-04" db="EMBL/GenBank/DDBJ databases">
        <authorList>
            <person name="Yoon J."/>
        </authorList>
    </citation>
    <scope>NUCLEOTIDE SEQUENCE [LARGE SCALE GENOMIC DNA]</scope>
    <source>
        <strain evidence="12 13">KMU-166</strain>
    </source>
</reference>
<comment type="subunit">
    <text evidence="11">Monomer.</text>
</comment>
<dbReference type="Proteomes" id="UP000765845">
    <property type="component" value="Unassembled WGS sequence"/>
</dbReference>
<accession>A0ABX1GKK9</accession>
<feature type="binding site" evidence="11">
    <location>
        <position position="18"/>
    </location>
    <ligand>
        <name>Mg(2+)</name>
        <dbReference type="ChEBI" id="CHEBI:18420"/>
    </ligand>
</feature>
<dbReference type="InterPro" id="IPR031322">
    <property type="entry name" value="Shikimate/glucono_kinase"/>
</dbReference>
<feature type="binding site" evidence="11">
    <location>
        <position position="82"/>
    </location>
    <ligand>
        <name>substrate</name>
    </ligand>
</feature>
<dbReference type="RefSeq" id="WP_168452073.1">
    <property type="nucleotide sequence ID" value="NZ_JAAWWK010000008.1"/>
</dbReference>
<keyword evidence="11" id="KW-0460">Magnesium</keyword>
<evidence type="ECO:0000256" key="3">
    <source>
        <dbReference type="ARBA" id="ARBA00012154"/>
    </source>
</evidence>
<keyword evidence="9 11" id="KW-0057">Aromatic amino acid biosynthesis</keyword>
<feature type="binding site" evidence="11">
    <location>
        <position position="120"/>
    </location>
    <ligand>
        <name>ATP</name>
        <dbReference type="ChEBI" id="CHEBI:30616"/>
    </ligand>
</feature>
<comment type="cofactor">
    <cofactor evidence="11">
        <name>Mg(2+)</name>
        <dbReference type="ChEBI" id="CHEBI:18420"/>
    </cofactor>
    <text evidence="11">Binds 1 Mg(2+) ion per subunit.</text>
</comment>
<keyword evidence="13" id="KW-1185">Reference proteome</keyword>
<evidence type="ECO:0000256" key="5">
    <source>
        <dbReference type="ARBA" id="ARBA00022679"/>
    </source>
</evidence>
<evidence type="ECO:0000256" key="2">
    <source>
        <dbReference type="ARBA" id="ARBA00006997"/>
    </source>
</evidence>
<keyword evidence="5 11" id="KW-0808">Transferase</keyword>
<dbReference type="PANTHER" id="PTHR21087:SF16">
    <property type="entry name" value="SHIKIMATE KINASE 1, CHLOROPLASTIC"/>
    <property type="match status" value="1"/>
</dbReference>
<feature type="binding site" evidence="11">
    <location>
        <begin position="14"/>
        <end position="19"/>
    </location>
    <ligand>
        <name>ATP</name>
        <dbReference type="ChEBI" id="CHEBI:30616"/>
    </ligand>
</feature>
<evidence type="ECO:0000256" key="6">
    <source>
        <dbReference type="ARBA" id="ARBA00022741"/>
    </source>
</evidence>
<comment type="catalytic activity">
    <reaction evidence="10 11">
        <text>shikimate + ATP = 3-phosphoshikimate + ADP + H(+)</text>
        <dbReference type="Rhea" id="RHEA:13121"/>
        <dbReference type="ChEBI" id="CHEBI:15378"/>
        <dbReference type="ChEBI" id="CHEBI:30616"/>
        <dbReference type="ChEBI" id="CHEBI:36208"/>
        <dbReference type="ChEBI" id="CHEBI:145989"/>
        <dbReference type="ChEBI" id="CHEBI:456216"/>
        <dbReference type="EC" id="2.7.1.71"/>
    </reaction>
</comment>
<evidence type="ECO:0000256" key="4">
    <source>
        <dbReference type="ARBA" id="ARBA00022605"/>
    </source>
</evidence>
<dbReference type="CDD" id="cd00464">
    <property type="entry name" value="SK"/>
    <property type="match status" value="1"/>
</dbReference>
<dbReference type="EC" id="2.7.1.71" evidence="3 11"/>
<evidence type="ECO:0000313" key="13">
    <source>
        <dbReference type="Proteomes" id="UP000765845"/>
    </source>
</evidence>
<dbReference type="Gene3D" id="3.40.50.300">
    <property type="entry name" value="P-loop containing nucleotide triphosphate hydrolases"/>
    <property type="match status" value="1"/>
</dbReference>
<keyword evidence="11" id="KW-0479">Metal-binding</keyword>
<protein>
    <recommendedName>
        <fullName evidence="3 11">Shikimate kinase</fullName>
        <shortName evidence="11">SK</shortName>
        <ecNumber evidence="3 11">2.7.1.71</ecNumber>
    </recommendedName>
</protein>
<keyword evidence="6 11" id="KW-0547">Nucleotide-binding</keyword>
<proteinExistence type="inferred from homology"/>
<evidence type="ECO:0000256" key="9">
    <source>
        <dbReference type="ARBA" id="ARBA00023141"/>
    </source>
</evidence>
<comment type="function">
    <text evidence="11">Catalyzes the specific phosphorylation of the 3-hydroxyl group of shikimic acid using ATP as a cosubstrate.</text>
</comment>
<dbReference type="PROSITE" id="PS01128">
    <property type="entry name" value="SHIKIMATE_KINASE"/>
    <property type="match status" value="1"/>
</dbReference>
<evidence type="ECO:0000256" key="1">
    <source>
        <dbReference type="ARBA" id="ARBA00004842"/>
    </source>
</evidence>
<dbReference type="InterPro" id="IPR000623">
    <property type="entry name" value="Shikimate_kinase/TSH1"/>
</dbReference>
<organism evidence="12 13">
    <name type="scientific">Spongiibacter thalassae</name>
    <dbReference type="NCBI Taxonomy" id="2721624"/>
    <lineage>
        <taxon>Bacteria</taxon>
        <taxon>Pseudomonadati</taxon>
        <taxon>Pseudomonadota</taxon>
        <taxon>Gammaproteobacteria</taxon>
        <taxon>Cellvibrionales</taxon>
        <taxon>Spongiibacteraceae</taxon>
        <taxon>Spongiibacter</taxon>
    </lineage>
</organism>
<feature type="binding site" evidence="11">
    <location>
        <position position="156"/>
    </location>
    <ligand>
        <name>ATP</name>
        <dbReference type="ChEBI" id="CHEBI:30616"/>
    </ligand>
</feature>
<dbReference type="HAMAP" id="MF_00109">
    <property type="entry name" value="Shikimate_kinase"/>
    <property type="match status" value="1"/>
</dbReference>
<sequence>MRKADLVYLVGPMGAGKSTIGRLLADSLGLAFYDIDREIEERSGVDIPWIFDMEGEEGFRDRESLMMQEISELGGAVVSTGGGAVLRDDNRSLMMSKGTVVYLCTSIEEQVRRTSKDRKRPLLQKGNPEETLRRLMAEREPLYLQVADHSIATDHRSPKAVVQELVAKIEDGDLNS</sequence>